<feature type="compositionally biased region" description="Polar residues" evidence="5">
    <location>
        <begin position="1033"/>
        <end position="1047"/>
    </location>
</feature>
<feature type="compositionally biased region" description="Basic and acidic residues" evidence="5">
    <location>
        <begin position="330"/>
        <end position="362"/>
    </location>
</feature>
<evidence type="ECO:0000256" key="4">
    <source>
        <dbReference type="RuleBase" id="RU363090"/>
    </source>
</evidence>
<dbReference type="PANTHER" id="PTHR12400">
    <property type="entry name" value="INOSITOL POLYPHOSPHATE KINASE"/>
    <property type="match status" value="1"/>
</dbReference>
<feature type="compositionally biased region" description="Acidic residues" evidence="5">
    <location>
        <begin position="1316"/>
        <end position="1330"/>
    </location>
</feature>
<dbReference type="PANTHER" id="PTHR12400:SF21">
    <property type="entry name" value="KINASE"/>
    <property type="match status" value="1"/>
</dbReference>
<dbReference type="GO" id="GO:0032958">
    <property type="term" value="P:inositol phosphate biosynthetic process"/>
    <property type="evidence" value="ECO:0007669"/>
    <property type="project" value="InterPro"/>
</dbReference>
<evidence type="ECO:0000256" key="1">
    <source>
        <dbReference type="ARBA" id="ARBA00007374"/>
    </source>
</evidence>
<feature type="compositionally biased region" description="Basic residues" evidence="5">
    <location>
        <begin position="950"/>
        <end position="966"/>
    </location>
</feature>
<feature type="compositionally biased region" description="Acidic residues" evidence="5">
    <location>
        <begin position="475"/>
        <end position="484"/>
    </location>
</feature>
<evidence type="ECO:0000256" key="5">
    <source>
        <dbReference type="SAM" id="MobiDB-lite"/>
    </source>
</evidence>
<evidence type="ECO:0000256" key="2">
    <source>
        <dbReference type="ARBA" id="ARBA00022679"/>
    </source>
</evidence>
<feature type="compositionally biased region" description="Pro residues" evidence="5">
    <location>
        <begin position="501"/>
        <end position="511"/>
    </location>
</feature>
<evidence type="ECO:0000313" key="7">
    <source>
        <dbReference type="Proteomes" id="UP000275385"/>
    </source>
</evidence>
<feature type="compositionally biased region" description="Polar residues" evidence="5">
    <location>
        <begin position="783"/>
        <end position="811"/>
    </location>
</feature>
<keyword evidence="2 4" id="KW-0808">Transferase</keyword>
<dbReference type="SUPFAM" id="SSF56104">
    <property type="entry name" value="SAICAR synthase-like"/>
    <property type="match status" value="1"/>
</dbReference>
<feature type="region of interest" description="Disordered" evidence="5">
    <location>
        <begin position="1217"/>
        <end position="1240"/>
    </location>
</feature>
<dbReference type="GO" id="GO:0005737">
    <property type="term" value="C:cytoplasm"/>
    <property type="evidence" value="ECO:0007669"/>
    <property type="project" value="TreeGrafter"/>
</dbReference>
<gene>
    <name evidence="6" type="ORF">DL546_006574</name>
</gene>
<feature type="region of interest" description="Disordered" evidence="5">
    <location>
        <begin position="947"/>
        <end position="1011"/>
    </location>
</feature>
<feature type="compositionally biased region" description="Basic residues" evidence="5">
    <location>
        <begin position="848"/>
        <end position="859"/>
    </location>
</feature>
<dbReference type="InterPro" id="IPR005522">
    <property type="entry name" value="IPK"/>
</dbReference>
<feature type="compositionally biased region" description="Polar residues" evidence="5">
    <location>
        <begin position="721"/>
        <end position="731"/>
    </location>
</feature>
<comment type="similarity">
    <text evidence="1 4">Belongs to the inositol phosphokinase (IPK) family.</text>
</comment>
<feature type="compositionally biased region" description="Basic and acidic residues" evidence="5">
    <location>
        <begin position="189"/>
        <end position="222"/>
    </location>
</feature>
<name>A0A420Y7Z8_9PEZI</name>
<dbReference type="Gene3D" id="3.30.470.160">
    <property type="entry name" value="Inositol polyphosphate kinase"/>
    <property type="match status" value="1"/>
</dbReference>
<protein>
    <recommendedName>
        <fullName evidence="4">Kinase</fullName>
        <ecNumber evidence="4">2.7.-.-</ecNumber>
    </recommendedName>
</protein>
<accession>A0A420Y7Z8</accession>
<feature type="region of interest" description="Disordered" evidence="5">
    <location>
        <begin position="1"/>
        <end position="574"/>
    </location>
</feature>
<feature type="region of interest" description="Disordered" evidence="5">
    <location>
        <begin position="1258"/>
        <end position="1279"/>
    </location>
</feature>
<comment type="caution">
    <text evidence="6">The sequence shown here is derived from an EMBL/GenBank/DDBJ whole genome shotgun (WGS) entry which is preliminary data.</text>
</comment>
<dbReference type="OrthoDB" id="2573163at2759"/>
<keyword evidence="7" id="KW-1185">Reference proteome</keyword>
<dbReference type="GO" id="GO:0046854">
    <property type="term" value="P:phosphatidylinositol phosphate biosynthetic process"/>
    <property type="evidence" value="ECO:0007669"/>
    <property type="project" value="TreeGrafter"/>
</dbReference>
<keyword evidence="3 4" id="KW-0418">Kinase</keyword>
<feature type="compositionally biased region" description="Polar residues" evidence="5">
    <location>
        <begin position="159"/>
        <end position="172"/>
    </location>
</feature>
<evidence type="ECO:0000313" key="6">
    <source>
        <dbReference type="EMBL" id="RKU43995.1"/>
    </source>
</evidence>
<feature type="compositionally biased region" description="Low complexity" evidence="5">
    <location>
        <begin position="12"/>
        <end position="23"/>
    </location>
</feature>
<feature type="region of interest" description="Disordered" evidence="5">
    <location>
        <begin position="1024"/>
        <end position="1061"/>
    </location>
</feature>
<reference evidence="6 7" key="1">
    <citation type="submission" date="2018-08" db="EMBL/GenBank/DDBJ databases">
        <title>Draft genome of the lignicolous fungus Coniochaeta pulveracea.</title>
        <authorList>
            <person name="Borstlap C.J."/>
            <person name="De Witt R.N."/>
            <person name="Botha A."/>
            <person name="Volschenk H."/>
        </authorList>
    </citation>
    <scope>NUCLEOTIDE SEQUENCE [LARGE SCALE GENOMIC DNA]</scope>
    <source>
        <strain evidence="6 7">CAB683</strain>
    </source>
</reference>
<feature type="compositionally biased region" description="Basic and acidic residues" evidence="5">
    <location>
        <begin position="984"/>
        <end position="999"/>
    </location>
</feature>
<dbReference type="GO" id="GO:0000824">
    <property type="term" value="F:inositol-1,4,5,6-tetrakisphosphate 3-kinase activity"/>
    <property type="evidence" value="ECO:0007669"/>
    <property type="project" value="TreeGrafter"/>
</dbReference>
<dbReference type="EMBL" id="QVQW01000036">
    <property type="protein sequence ID" value="RKU43995.1"/>
    <property type="molecule type" value="Genomic_DNA"/>
</dbReference>
<feature type="compositionally biased region" description="Polar residues" evidence="5">
    <location>
        <begin position="863"/>
        <end position="873"/>
    </location>
</feature>
<dbReference type="Proteomes" id="UP000275385">
    <property type="component" value="Unassembled WGS sequence"/>
</dbReference>
<evidence type="ECO:0000256" key="3">
    <source>
        <dbReference type="ARBA" id="ARBA00022777"/>
    </source>
</evidence>
<dbReference type="Pfam" id="PF03770">
    <property type="entry name" value="IPK"/>
    <property type="match status" value="1"/>
</dbReference>
<feature type="region of interest" description="Disordered" evidence="5">
    <location>
        <begin position="1311"/>
        <end position="1330"/>
    </location>
</feature>
<feature type="compositionally biased region" description="Acidic residues" evidence="5">
    <location>
        <begin position="1217"/>
        <end position="1232"/>
    </location>
</feature>
<dbReference type="EC" id="2.7.-.-" evidence="4"/>
<dbReference type="InterPro" id="IPR038286">
    <property type="entry name" value="IPK_sf"/>
</dbReference>
<feature type="compositionally biased region" description="Polar residues" evidence="5">
    <location>
        <begin position="293"/>
        <end position="302"/>
    </location>
</feature>
<feature type="compositionally biased region" description="Low complexity" evidence="5">
    <location>
        <begin position="98"/>
        <end position="109"/>
    </location>
</feature>
<feature type="region of interest" description="Disordered" evidence="5">
    <location>
        <begin position="680"/>
        <end position="731"/>
    </location>
</feature>
<dbReference type="GO" id="GO:0008440">
    <property type="term" value="F:inositol-1,4,5-trisphosphate 3-kinase activity"/>
    <property type="evidence" value="ECO:0007669"/>
    <property type="project" value="TreeGrafter"/>
</dbReference>
<feature type="region of interest" description="Disordered" evidence="5">
    <location>
        <begin position="783"/>
        <end position="822"/>
    </location>
</feature>
<feature type="region of interest" description="Disordered" evidence="5">
    <location>
        <begin position="846"/>
        <end position="882"/>
    </location>
</feature>
<organism evidence="6 7">
    <name type="scientific">Coniochaeta pulveracea</name>
    <dbReference type="NCBI Taxonomy" id="177199"/>
    <lineage>
        <taxon>Eukaryota</taxon>
        <taxon>Fungi</taxon>
        <taxon>Dikarya</taxon>
        <taxon>Ascomycota</taxon>
        <taxon>Pezizomycotina</taxon>
        <taxon>Sordariomycetes</taxon>
        <taxon>Sordariomycetidae</taxon>
        <taxon>Coniochaetales</taxon>
        <taxon>Coniochaetaceae</taxon>
        <taxon>Coniochaeta</taxon>
    </lineage>
</organism>
<proteinExistence type="inferred from homology"/>
<dbReference type="STRING" id="177199.A0A420Y7Z8"/>
<sequence length="1330" mass="146104">MSNPPDEPENTASAASVKPAPSANLASGLDATPPCRPPVPWTAPVDKVASSTLEEHRTPSATASPVLDNPATPPANDVRENPWSRGHIPQPRSAGPSLLTQALATARTTPHSTEGLSRGLYVAENRTEPFYNTQNPQDEAYHSDGDVLTPRGSPGNGRVTPSATPPSHLTPRQHTREETGSTPRQTMLDARDIDHMLRGHREFLDRSMRGGRSLDRSDRLAAKSEPLTRPQAITAASEDIAHSNRPPQSTEPSTSHHTATSDMVPAEDTGVQARWKLEHRVTTGSEKAWSIGTGESNNSQDGQVEKSITEVLAGLEPNARSRKASHSLRFFKEGLPEEKLRRRDTTRPSGERRDTHSGDRPTDNAASEGAPPGSGQTSPHPLEGRNHVHRTRTTYAARSPKGLPIPESPEDYFGLRIDKRGNNATSPIGARIHDKAGSADQHATGVHEHPPTGNESAEGDANGRRKSQDSTESGDIIDDGEDSAEEKISSAVFLPHQGPEEPAPVPTPGPPRLGSGSRTLSRSDDFHPWLVKADEPEDEEQLDKHHKQEGSLGADIEGSPSDAIKEGTSRMAEVSECCEETVAGPKRAQPSRSGSQYLDEYAHEHQVKPREPLDAIELIPYKHQVGGHTTIWRFSKRAVCKKLNNSENKFYEIVERDHPELLAFLPRYIGVLNVTFQKRARRRSTAKPEDIASQNPKEALPNGTADGVVGTEDNVPGYGGSLQTQTNASQLTQPRVISQSISSSHLPIPTVTFVDNQHILPRNLLQPTEPGASFLHRRFRSVSASAQGSQEPGINRSQSVTESPAKSSLQRPSLEDRHANSWGATTVNKKLRNEVFNDAFLRQPIAVQKHRRGHQRTLPRRAMQSSLRQATTDSHLRTSESAADLPAVQDIVRDRRPASELDVPLFVGTQSDLGQHSVARCSELRDEPEVKDVTGTSAPEPEIMVATPPQRRKRRHSGSALRRKPKDVRDERGNLIYFEEPDEVAFKADDQEGTNHDQTAHTQPSSEISEENHQLLPLAGTVESKEPAAVPTSALTSATNTGPSSPSDIKKIPRPVNPKEAQSGSSRIEFFLLLEDLTAGMKRPCIMDLKMGTRQYGVDASPQKQKSQQGKCAKTTSRELGVRVCGLQVWDVATQSYVFKDKYFGRNIKAGREFQDTLTRFLYDGVDPASILRHIPTVLQKLSQLEAIIRRLNGYRFYAASLLMFYDGDTSSSDGYDTVDDSSTDFATDTEDVSATRRRKRNPREIDFKMADFANSVTAGDLGTDKPCPPQHPNEPDRGFLRGLRSLRRYFLKIQADTRAEMGLARRVQDGIPQEVELEVDESDEGEVSE</sequence>
<feature type="compositionally biased region" description="Polar residues" evidence="5">
    <location>
        <begin position="245"/>
        <end position="261"/>
    </location>
</feature>
<dbReference type="GO" id="GO:0005634">
    <property type="term" value="C:nucleus"/>
    <property type="evidence" value="ECO:0007669"/>
    <property type="project" value="TreeGrafter"/>
</dbReference>